<dbReference type="Proteomes" id="UP000793456">
    <property type="component" value="Chromosome XI"/>
</dbReference>
<evidence type="ECO:0000313" key="1">
    <source>
        <dbReference type="EMBL" id="TMS13467.1"/>
    </source>
</evidence>
<protein>
    <submittedName>
        <fullName evidence="1">Uncharacterized protein</fullName>
    </submittedName>
</protein>
<accession>A0ACD3R2B0</accession>
<comment type="caution">
    <text evidence="1">The sequence shown here is derived from an EMBL/GenBank/DDBJ whole genome shotgun (WGS) entry which is preliminary data.</text>
</comment>
<sequence>MHYFPLAGKQLRNAATRTFHDPNAIYSELILWRVDHIGPLSCTGGVSELARINSLHTSAFSNVAWLPTLVPSSVLGTYCNSASACFVASDGKNLRLYQAVVDARKLLDELSDPETSKLVGEVFNIVSQQSTARPGCIIELDVITNQCGANTQLLHVFQEDFILGYKPQKEPEAYTPAFPPGGDYLPAPFSEKFFLVVIEKDLNRNSVLQMWHLHLKSVQACVDEPSPDYSFQSQLMVPNQVVNADSSPETSPIRPLPRSASTANLQSASKLILSSKLVYSKRLDLPHGVEVTRATPSAGHLSSSSIYPVCLAPYLIVTACSDSRVRFWHCAVECDDGYSKDDQDNLVYRWEPWALMNEEEDNNSAVGVYGRPVAVSCSYIGRLAVAFKKPRQGQLLGSEKDFSMHVSIYECESTGGSEWVLEQTLHLDDFTRPSVNPRSKSQRGLQPLCLQQV</sequence>
<organism evidence="1 2">
    <name type="scientific">Larimichthys crocea</name>
    <name type="common">Large yellow croaker</name>
    <name type="synonym">Pseudosciaena crocea</name>
    <dbReference type="NCBI Taxonomy" id="215358"/>
    <lineage>
        <taxon>Eukaryota</taxon>
        <taxon>Metazoa</taxon>
        <taxon>Chordata</taxon>
        <taxon>Craniata</taxon>
        <taxon>Vertebrata</taxon>
        <taxon>Euteleostomi</taxon>
        <taxon>Actinopterygii</taxon>
        <taxon>Neopterygii</taxon>
        <taxon>Teleostei</taxon>
        <taxon>Neoteleostei</taxon>
        <taxon>Acanthomorphata</taxon>
        <taxon>Eupercaria</taxon>
        <taxon>Sciaenidae</taxon>
        <taxon>Larimichthys</taxon>
    </lineage>
</organism>
<reference evidence="1" key="1">
    <citation type="submission" date="2018-11" db="EMBL/GenBank/DDBJ databases">
        <title>The sequence and de novo assembly of Larimichthys crocea genome using PacBio and Hi-C technologies.</title>
        <authorList>
            <person name="Xu P."/>
            <person name="Chen B."/>
            <person name="Zhou Z."/>
            <person name="Ke Q."/>
            <person name="Wu Y."/>
            <person name="Bai H."/>
            <person name="Pu F."/>
        </authorList>
    </citation>
    <scope>NUCLEOTIDE SEQUENCE</scope>
    <source>
        <tissue evidence="1">Muscle</tissue>
    </source>
</reference>
<evidence type="ECO:0000313" key="2">
    <source>
        <dbReference type="Proteomes" id="UP000793456"/>
    </source>
</evidence>
<gene>
    <name evidence="1" type="ORF">E3U43_018542</name>
</gene>
<name>A0ACD3R2B0_LARCR</name>
<dbReference type="EMBL" id="CM011684">
    <property type="protein sequence ID" value="TMS13467.1"/>
    <property type="molecule type" value="Genomic_DNA"/>
</dbReference>
<proteinExistence type="predicted"/>
<keyword evidence="2" id="KW-1185">Reference proteome</keyword>